<sequence length="78" mass="9514">MAKRRCGGKRCRRSRRVDQQQSICEYPVVGATDFRIWIKIVRHYEIIEVKRFKEHLINHFKRFSSSIRVNEMFVVDQM</sequence>
<gene>
    <name evidence="1" type="ORF">DICVIV_05545</name>
</gene>
<reference evidence="2" key="2">
    <citation type="journal article" date="2016" name="Sci. Rep.">
        <title>Dictyocaulus viviparus genome, variome and transcriptome elucidate lungworm biology and support future intervention.</title>
        <authorList>
            <person name="McNulty S.N."/>
            <person name="Strube C."/>
            <person name="Rosa B.A."/>
            <person name="Martin J.C."/>
            <person name="Tyagi R."/>
            <person name="Choi Y.J."/>
            <person name="Wang Q."/>
            <person name="Hallsworth Pepin K."/>
            <person name="Zhang X."/>
            <person name="Ozersky P."/>
            <person name="Wilson R.K."/>
            <person name="Sternberg P.W."/>
            <person name="Gasser R.B."/>
            <person name="Mitreva M."/>
        </authorList>
    </citation>
    <scope>NUCLEOTIDE SEQUENCE [LARGE SCALE GENOMIC DNA]</scope>
    <source>
        <strain evidence="2">HannoverDv2000</strain>
    </source>
</reference>
<dbReference type="EMBL" id="KN716270">
    <property type="protein sequence ID" value="KJH48369.1"/>
    <property type="molecule type" value="Genomic_DNA"/>
</dbReference>
<proteinExistence type="predicted"/>
<dbReference type="Proteomes" id="UP000053766">
    <property type="component" value="Unassembled WGS sequence"/>
</dbReference>
<reference evidence="1 2" key="1">
    <citation type="submission" date="2013-11" db="EMBL/GenBank/DDBJ databases">
        <title>Draft genome of the bovine lungworm Dictyocaulus viviparus.</title>
        <authorList>
            <person name="Mitreva M."/>
        </authorList>
    </citation>
    <scope>NUCLEOTIDE SEQUENCE [LARGE SCALE GENOMIC DNA]</scope>
    <source>
        <strain evidence="1 2">HannoverDv2000</strain>
    </source>
</reference>
<evidence type="ECO:0000313" key="2">
    <source>
        <dbReference type="Proteomes" id="UP000053766"/>
    </source>
</evidence>
<name>A0A0D8XX75_DICVI</name>
<dbReference type="AlphaFoldDB" id="A0A0D8XX75"/>
<evidence type="ECO:0000313" key="1">
    <source>
        <dbReference type="EMBL" id="KJH48369.1"/>
    </source>
</evidence>
<organism evidence="1 2">
    <name type="scientific">Dictyocaulus viviparus</name>
    <name type="common">Bovine lungworm</name>
    <dbReference type="NCBI Taxonomy" id="29172"/>
    <lineage>
        <taxon>Eukaryota</taxon>
        <taxon>Metazoa</taxon>
        <taxon>Ecdysozoa</taxon>
        <taxon>Nematoda</taxon>
        <taxon>Chromadorea</taxon>
        <taxon>Rhabditida</taxon>
        <taxon>Rhabditina</taxon>
        <taxon>Rhabditomorpha</taxon>
        <taxon>Strongyloidea</taxon>
        <taxon>Metastrongylidae</taxon>
        <taxon>Dictyocaulus</taxon>
    </lineage>
</organism>
<protein>
    <submittedName>
        <fullName evidence="1">Uncharacterized protein</fullName>
    </submittedName>
</protein>
<keyword evidence="2" id="KW-1185">Reference proteome</keyword>
<accession>A0A0D8XX75</accession>